<keyword evidence="1" id="KW-0812">Transmembrane</keyword>
<accession>A0A644VT89</accession>
<feature type="transmembrane region" description="Helical" evidence="1">
    <location>
        <begin position="28"/>
        <end position="55"/>
    </location>
</feature>
<protein>
    <submittedName>
        <fullName evidence="2">Uncharacterized protein</fullName>
    </submittedName>
</protein>
<reference evidence="2" key="1">
    <citation type="submission" date="2019-08" db="EMBL/GenBank/DDBJ databases">
        <authorList>
            <person name="Kucharzyk K."/>
            <person name="Murdoch R.W."/>
            <person name="Higgins S."/>
            <person name="Loffler F."/>
        </authorList>
    </citation>
    <scope>NUCLEOTIDE SEQUENCE</scope>
</reference>
<sequence>MWHVVPSLKYMLNYIPGSLPSLVFATEFSTYAIASNISIVSLIAGILALLVLLIVGYERQAEGMRNCLEMTEKPQVAHSQ</sequence>
<keyword evidence="1" id="KW-0472">Membrane</keyword>
<dbReference type="AlphaFoldDB" id="A0A644VT89"/>
<name>A0A644VT89_9ZZZZ</name>
<evidence type="ECO:0000256" key="1">
    <source>
        <dbReference type="SAM" id="Phobius"/>
    </source>
</evidence>
<organism evidence="2">
    <name type="scientific">bioreactor metagenome</name>
    <dbReference type="NCBI Taxonomy" id="1076179"/>
    <lineage>
        <taxon>unclassified sequences</taxon>
        <taxon>metagenomes</taxon>
        <taxon>ecological metagenomes</taxon>
    </lineage>
</organism>
<proteinExistence type="predicted"/>
<dbReference type="EMBL" id="VSSQ01000427">
    <property type="protein sequence ID" value="MPL94430.1"/>
    <property type="molecule type" value="Genomic_DNA"/>
</dbReference>
<evidence type="ECO:0000313" key="2">
    <source>
        <dbReference type="EMBL" id="MPL94430.1"/>
    </source>
</evidence>
<keyword evidence="1" id="KW-1133">Transmembrane helix</keyword>
<comment type="caution">
    <text evidence="2">The sequence shown here is derived from an EMBL/GenBank/DDBJ whole genome shotgun (WGS) entry which is preliminary data.</text>
</comment>
<gene>
    <name evidence="2" type="ORF">SDC9_40583</name>
</gene>